<evidence type="ECO:0000256" key="1">
    <source>
        <dbReference type="ARBA" id="ARBA00022540"/>
    </source>
</evidence>
<evidence type="ECO:0000256" key="2">
    <source>
        <dbReference type="ARBA" id="ARBA00022917"/>
    </source>
</evidence>
<sequence length="221" mass="22788">MPVGRALFGGSPYLGVHLRVTDSAAIVPPSTSAALEHEVERLLGVRAHRTTVCDSELVGPLLAINSNGAVVGDTIDVLERAVLERIVPVVVIRARQNALGNNLLANDHGALAHPELSDVAIGKIAEALEVPVRRGTLGGLGTVGMAGLATNRGVVVHPKATEHEVAFAGEVLGVPVHRSTANFGVPVVGACAIANSLGFVTGRPTTPVEISHLQEGLSIFD</sequence>
<dbReference type="Gene3D" id="3.75.10.10">
    <property type="entry name" value="L-arginine/glycine Amidinotransferase, Chain A"/>
    <property type="match status" value="1"/>
</dbReference>
<evidence type="ECO:0000313" key="3">
    <source>
        <dbReference type="EMBL" id="EQD71774.1"/>
    </source>
</evidence>
<dbReference type="AlphaFoldDB" id="T1CT42"/>
<dbReference type="Pfam" id="PF01912">
    <property type="entry name" value="eIF-6"/>
    <property type="match status" value="1"/>
</dbReference>
<comment type="caution">
    <text evidence="3">The sequence shown here is derived from an EMBL/GenBank/DDBJ whole genome shotgun (WGS) entry which is preliminary data.</text>
</comment>
<dbReference type="SUPFAM" id="SSF55909">
    <property type="entry name" value="Pentein"/>
    <property type="match status" value="1"/>
</dbReference>
<protein>
    <submittedName>
        <fullName evidence="3">Translation initiation factor IF6</fullName>
    </submittedName>
</protein>
<dbReference type="EMBL" id="AUZY01002670">
    <property type="protein sequence ID" value="EQD71774.1"/>
    <property type="molecule type" value="Genomic_DNA"/>
</dbReference>
<dbReference type="InterPro" id="IPR002769">
    <property type="entry name" value="eIF6"/>
</dbReference>
<dbReference type="GO" id="GO:0003743">
    <property type="term" value="F:translation initiation factor activity"/>
    <property type="evidence" value="ECO:0007669"/>
    <property type="project" value="UniProtKB-KW"/>
</dbReference>
<accession>T1CT42</accession>
<reference evidence="3" key="2">
    <citation type="journal article" date="2014" name="ISME J.">
        <title>Microbial stratification in low pH oxic and suboxic macroscopic growths along an acid mine drainage.</title>
        <authorList>
            <person name="Mendez-Garcia C."/>
            <person name="Mesa V."/>
            <person name="Sprenger R.R."/>
            <person name="Richter M."/>
            <person name="Diez M.S."/>
            <person name="Solano J."/>
            <person name="Bargiela R."/>
            <person name="Golyshina O.V."/>
            <person name="Manteca A."/>
            <person name="Ramos J.L."/>
            <person name="Gallego J.R."/>
            <person name="Llorente I."/>
            <person name="Martins Dos Santos V.A."/>
            <person name="Jensen O.N."/>
            <person name="Pelaez A.I."/>
            <person name="Sanchez J."/>
            <person name="Ferrer M."/>
        </authorList>
    </citation>
    <scope>NUCLEOTIDE SEQUENCE</scope>
</reference>
<dbReference type="HAMAP" id="MF_00032">
    <property type="entry name" value="eIF_6"/>
    <property type="match status" value="1"/>
</dbReference>
<dbReference type="GO" id="GO:0042256">
    <property type="term" value="P:cytosolic ribosome assembly"/>
    <property type="evidence" value="ECO:0007669"/>
    <property type="project" value="InterPro"/>
</dbReference>
<reference evidence="3" key="1">
    <citation type="submission" date="2013-08" db="EMBL/GenBank/DDBJ databases">
        <authorList>
            <person name="Mendez C."/>
            <person name="Richter M."/>
            <person name="Ferrer M."/>
            <person name="Sanchez J."/>
        </authorList>
    </citation>
    <scope>NUCLEOTIDE SEQUENCE</scope>
</reference>
<proteinExistence type="inferred from homology"/>
<gene>
    <name evidence="3" type="ORF">B1B_04274</name>
</gene>
<name>T1CT42_9ZZZZ</name>
<organism evidence="3">
    <name type="scientific">mine drainage metagenome</name>
    <dbReference type="NCBI Taxonomy" id="410659"/>
    <lineage>
        <taxon>unclassified sequences</taxon>
        <taxon>metagenomes</taxon>
        <taxon>ecological metagenomes</taxon>
    </lineage>
</organism>
<keyword evidence="1 3" id="KW-0396">Initiation factor</keyword>
<dbReference type="PANTHER" id="PTHR10784">
    <property type="entry name" value="TRANSLATION INITIATION FACTOR 6"/>
    <property type="match status" value="1"/>
</dbReference>
<keyword evidence="2" id="KW-0648">Protein biosynthesis</keyword>
<dbReference type="GO" id="GO:0043022">
    <property type="term" value="F:ribosome binding"/>
    <property type="evidence" value="ECO:0007669"/>
    <property type="project" value="InterPro"/>
</dbReference>
<dbReference type="NCBIfam" id="TIGR00323">
    <property type="entry name" value="eIF-6"/>
    <property type="match status" value="1"/>
</dbReference>
<dbReference type="SMART" id="SM00654">
    <property type="entry name" value="eIF6"/>
    <property type="match status" value="1"/>
</dbReference>